<evidence type="ECO:0000256" key="11">
    <source>
        <dbReference type="SAM" id="MobiDB-lite"/>
    </source>
</evidence>
<sequence length="2082" mass="236076">MALTYRSPMEENVGAYDSSVQAAIASTSANYHREAEVSNFQFFNYYLRPIAKRHLIEAGIYLSPYSAVPHSHAACKTLENHLLYNVLPPLVDNRFHFVGIKQSKLEFLKLRNSKLSTISKINRFVTSADKARYGSDFVKKVSKPHVGFKRHELQVETPTLRDLLPCLKEREAKYLFLHDELHYWSKEDLISLLEVLQPEMMLGTMVYPPELLFGSNRSLNPWCYAYEVKKKNFLFYPDGVRSEGYEQPLNGGYLLECGKITLVDGTVYKVDILCSKFAHHLVSITRGEAAGPTMRSFGPFEATACNGLDPLTRDVSCSFPIPYEVVSKVYRYLKTLRKPDEQSSMAKLTQLLPCPTGEEIVFVQEILKSCDRHQHSENHGLVQTGLKIFMGQVTLELSCPKILADVFETVLEISLHEFIKNLEPFTVDVQLKELKWNNVWTLELKDDGLADEFLDPVRMIEERFGRGEYVAVPDRTSAGYYLAKPSLAKLRGPLIEIEQRVLRITLAAICYKSLSNSDGTIASINEIAAFFRMICAKPFLRPAKYKVYDLYGEGGAIGLQKYMRSRWAHHVRFYWANIGLLWFRSNYKFYQKFLTAQPDGHGTYKSLMHPWSKVMHEVTNHQFHSSKTSNYSWLRCERSTDKPTETCGVHGGARSEAVGGGRKKAESKGSAGVEDPKSDQGEGKDQGEERPVDEAAHGELPFHRPQAYFNEEKGCTHGGSGPCSVVLSIRNDGATRLHKFPNAGPAQNRYAGFYSKNGVGYSYNGGEHQSLNWPGWISVWMRLVGIPEIYNCCLVQRYDENAKIGMHSDDEECFVTGGPIYTVNIEGRATFMTTCKEGKTKEITSFELGPGDLFEMPGGFQETHKHAVFETSKDRLSVTFRLMKQICQDEQKDHEETDTSGGKKAGEAEETEQPNTEKENPDEEGAGNEEGEHGSSNSRNKEREQGNDGSDCTNTAESGAEAFTRHFNGCKVSVHAEKLPYTYNTTDCGGNGNCFWLCLANELGLCPFRGKKLALEYDLGSAGANETARSCAGEGVYAVDEAIACAASVFRVAIKIYQPELSVMTVFEPTKGERVIYLELSGEHFRLMRIINGCVVKAMASALNRKESEVMHVIEENCDPMMVTSLWNGEGVDLGVFHSLLELFSIKALIFEGSREVLYNREGRFEASFEIKGDHIEHVHRKKGACNALFEECGKTHEVKAESLELLNRAGTLLNYESTLARARRLADSLCSGTTGVVSSSLFNKKPNLFPVQFREKNESLSRDVLAVIGTLGSGKSTILKNFFKINLGRKVLYVSPRRALLNEFQRGVCGCSRNQEERKAARKKGQENWDFMTFETFILKCSNLPSGMAVVLDEIQLYPPGYLDMICYLTKKGVHLIVAGDPCQSDYDNERDRAWLSTMRSDVEQLLEGQSYKFNVQSHRFNNENFRGRLPCEITEKNVAEPRLEEHLLYTGCEELVLIMDEYSKVFLVSSFEEKKIIETHFPVCEQRKVYTFGESTGLNFRVGTIIITNVSAATSEKRWLTALSRFSDNVCFVNLLGTDWNGLFGLYKHRALGHFLSKRAQLKDLLDHLPGQPQFQNGFSTLIGKDAGKREEKLIGDPWLKCMIDLGQTEDVEEVELLEEVMQEEWFKTHLPQADLEGVRARWVHKIMLKEAREVRMGDIVSEQFTDDYPKELGTNLTNAAERFETIYPRHRASDTVTFIMAVKKRLRFSRPAVEKAKLQEAKLYGQFLLNEFLKKVPLKQAHNTTMMERAKFDFEEKKTSKSAVIIENHAGRSCRDWMIEVGLIFSKSQLCTKFDNRFRVAKAAQSIVCFQHAVLCRFAPYMRYIEAKLHEALPSRFYIHSGKGLDELNEWVIKGKFEGICTESDYEAFDASQDQYIVAFELALMEYLGLPRDLIEDYAFIKCHLGSKLGNFAIMRFSGEASTFLFNTMAIMLFTFLRYNIKDSEHINSIGDDMCASEPPCIKKEHEGFLSKLKLKAKVFFLAKPTLCGWHLCSDGIYKKPQLVLERMGSAKEKNNLANCLDNYAIEVSYAYNLRERAVNRMDEEELEAAYNCVRIIIKNKKLLKSDILSFYSSIEKQI</sequence>
<dbReference type="Gene3D" id="3.40.50.300">
    <property type="entry name" value="P-loop containing nucleotide triphosphate hydrolases"/>
    <property type="match status" value="1"/>
</dbReference>
<evidence type="ECO:0000259" key="14">
    <source>
        <dbReference type="PROSITE" id="PS51492"/>
    </source>
</evidence>
<dbReference type="InterPro" id="IPR027417">
    <property type="entry name" value="P-loop_NTPase"/>
</dbReference>
<dbReference type="CDD" id="cd23245">
    <property type="entry name" value="Betaflexiviridae_RdRp"/>
    <property type="match status" value="1"/>
</dbReference>
<dbReference type="PROSITE" id="PS51657">
    <property type="entry name" value="PSRV_HELICASE"/>
    <property type="match status" value="1"/>
</dbReference>
<keyword evidence="6" id="KW-0378">Hydrolase</keyword>
<gene>
    <name evidence="17" type="primary">ORF1</name>
</gene>
<evidence type="ECO:0000256" key="8">
    <source>
        <dbReference type="ARBA" id="ARBA00022840"/>
    </source>
</evidence>
<dbReference type="Pfam" id="PF01660">
    <property type="entry name" value="Vmethyltransf"/>
    <property type="match status" value="1"/>
</dbReference>
<dbReference type="InterPro" id="IPR027450">
    <property type="entry name" value="AlkB-like"/>
</dbReference>
<dbReference type="PROSITE" id="PS51743">
    <property type="entry name" value="ALPHAVIRUS_MT"/>
    <property type="match status" value="1"/>
</dbReference>
<evidence type="ECO:0000256" key="9">
    <source>
        <dbReference type="ARBA" id="ARBA00022953"/>
    </source>
</evidence>
<evidence type="ECO:0000256" key="6">
    <source>
        <dbReference type="ARBA" id="ARBA00022801"/>
    </source>
</evidence>
<dbReference type="GO" id="GO:0006351">
    <property type="term" value="P:DNA-templated transcription"/>
    <property type="evidence" value="ECO:0007669"/>
    <property type="project" value="InterPro"/>
</dbReference>
<evidence type="ECO:0000256" key="4">
    <source>
        <dbReference type="ARBA" id="ARBA00022695"/>
    </source>
</evidence>
<dbReference type="Pfam" id="PF05379">
    <property type="entry name" value="Peptidase_C23"/>
    <property type="match status" value="1"/>
</dbReference>
<dbReference type="Pfam" id="PF00978">
    <property type="entry name" value="RdRP_2"/>
    <property type="match status" value="1"/>
</dbReference>
<dbReference type="EMBL" id="AM493895">
    <property type="protein sequence ID" value="CAM35753.2"/>
    <property type="molecule type" value="Genomic_RNA"/>
</dbReference>
<organism evidence="17 18">
    <name type="scientific">Chrysanthemum virus B</name>
    <name type="common">CVB</name>
    <dbReference type="NCBI Taxonomy" id="12165"/>
    <lineage>
        <taxon>Viruses</taxon>
        <taxon>Riboviria</taxon>
        <taxon>Orthornavirae</taxon>
        <taxon>Kitrinoviricota</taxon>
        <taxon>Alsuviricetes</taxon>
        <taxon>Tymovirales</taxon>
        <taxon>Betaflexiviridae</taxon>
        <taxon>Quinvirinae</taxon>
        <taxon>Carlavirus</taxon>
        <taxon>Carlavirus betachrysanthemi</taxon>
    </lineage>
</organism>
<feature type="domain" description="RdRp catalytic" evidence="12">
    <location>
        <begin position="1862"/>
        <end position="1969"/>
    </location>
</feature>
<feature type="domain" description="Peptidase C23" evidence="14">
    <location>
        <begin position="1090"/>
        <end position="1180"/>
    </location>
</feature>
<dbReference type="InterPro" id="IPR027351">
    <property type="entry name" value="(+)RNA_virus_helicase_core_dom"/>
</dbReference>
<evidence type="ECO:0000259" key="16">
    <source>
        <dbReference type="PROSITE" id="PS51743"/>
    </source>
</evidence>
<accession>A3KL92</accession>
<dbReference type="InterPro" id="IPR037151">
    <property type="entry name" value="AlkB-like_sf"/>
</dbReference>
<proteinExistence type="inferred from homology"/>
<dbReference type="PROSITE" id="PS50507">
    <property type="entry name" value="RDRP_SSRNA_POS"/>
    <property type="match status" value="1"/>
</dbReference>
<name>A3KL92_CVB</name>
<dbReference type="GO" id="GO:0003724">
    <property type="term" value="F:RNA helicase activity"/>
    <property type="evidence" value="ECO:0007669"/>
    <property type="project" value="UniProtKB-EC"/>
</dbReference>
<evidence type="ECO:0000313" key="18">
    <source>
        <dbReference type="Proteomes" id="UP000202912"/>
    </source>
</evidence>
<dbReference type="InterPro" id="IPR002588">
    <property type="entry name" value="Alphavirus-like_MT_dom"/>
</dbReference>
<keyword evidence="4" id="KW-0548">Nucleotidyltransferase</keyword>
<feature type="compositionally biased region" description="Polar residues" evidence="11">
    <location>
        <begin position="947"/>
        <end position="956"/>
    </location>
</feature>
<feature type="domain" description="Alphavirus-like MT" evidence="16">
    <location>
        <begin position="63"/>
        <end position="254"/>
    </location>
</feature>
<dbReference type="Pfam" id="PF01443">
    <property type="entry name" value="Viral_helicase1"/>
    <property type="match status" value="1"/>
</dbReference>
<feature type="domain" description="Fe2OG dioxygenase" evidence="13">
    <location>
        <begin position="789"/>
        <end position="884"/>
    </location>
</feature>
<protein>
    <submittedName>
        <fullName evidence="17">Polyprotein</fullName>
    </submittedName>
</protein>
<dbReference type="Proteomes" id="UP000202912">
    <property type="component" value="Segment"/>
</dbReference>
<dbReference type="GO" id="GO:0006396">
    <property type="term" value="P:RNA processing"/>
    <property type="evidence" value="ECO:0007669"/>
    <property type="project" value="InterPro"/>
</dbReference>
<dbReference type="GO" id="GO:0003968">
    <property type="term" value="F:RNA-directed RNA polymerase activity"/>
    <property type="evidence" value="ECO:0007669"/>
    <property type="project" value="UniProtKB-KW"/>
</dbReference>
<dbReference type="GO" id="GO:0039694">
    <property type="term" value="P:viral RNA genome replication"/>
    <property type="evidence" value="ECO:0007669"/>
    <property type="project" value="InterPro"/>
</dbReference>
<keyword evidence="9" id="KW-0693">Viral RNA replication</keyword>
<organismHost>
    <name type="scientific">Chrysanthemum morifolium</name>
    <name type="common">Florist's daisy</name>
    <name type="synonym">Dendranthema grandiflorum</name>
    <dbReference type="NCBI Taxonomy" id="41568"/>
</organismHost>
<evidence type="ECO:0000256" key="10">
    <source>
        <dbReference type="ARBA" id="ARBA00047984"/>
    </source>
</evidence>
<keyword evidence="8" id="KW-0067">ATP-binding</keyword>
<dbReference type="InterPro" id="IPR001788">
    <property type="entry name" value="RNA-dep_RNA_pol_alsuvir"/>
</dbReference>
<evidence type="ECO:0000259" key="13">
    <source>
        <dbReference type="PROSITE" id="PS51471"/>
    </source>
</evidence>
<evidence type="ECO:0000313" key="17">
    <source>
        <dbReference type="EMBL" id="CAM35753.2"/>
    </source>
</evidence>
<dbReference type="GO" id="GO:0003723">
    <property type="term" value="F:RNA binding"/>
    <property type="evidence" value="ECO:0007669"/>
    <property type="project" value="InterPro"/>
</dbReference>
<keyword evidence="18" id="KW-1185">Reference proteome</keyword>
<dbReference type="GO" id="GO:0016817">
    <property type="term" value="F:hydrolase activity, acting on acid anhydrides"/>
    <property type="evidence" value="ECO:0007669"/>
    <property type="project" value="InterPro"/>
</dbReference>
<keyword evidence="3" id="KW-0808">Transferase</keyword>
<dbReference type="CDD" id="cd22792">
    <property type="entry name" value="OTU_RDRP-like"/>
    <property type="match status" value="1"/>
</dbReference>
<dbReference type="InterPro" id="IPR005123">
    <property type="entry name" value="Oxoglu/Fe-dep_dioxygenase_dom"/>
</dbReference>
<feature type="compositionally biased region" description="Basic and acidic residues" evidence="11">
    <location>
        <begin position="674"/>
        <end position="691"/>
    </location>
</feature>
<evidence type="ECO:0000259" key="12">
    <source>
        <dbReference type="PROSITE" id="PS50507"/>
    </source>
</evidence>
<feature type="region of interest" description="Disordered" evidence="11">
    <location>
        <begin position="889"/>
        <end position="956"/>
    </location>
</feature>
<dbReference type="GO" id="GO:0005524">
    <property type="term" value="F:ATP binding"/>
    <property type="evidence" value="ECO:0007669"/>
    <property type="project" value="UniProtKB-KW"/>
</dbReference>
<evidence type="ECO:0000256" key="5">
    <source>
        <dbReference type="ARBA" id="ARBA00022741"/>
    </source>
</evidence>
<evidence type="ECO:0000256" key="7">
    <source>
        <dbReference type="ARBA" id="ARBA00022806"/>
    </source>
</evidence>
<evidence type="ECO:0000256" key="3">
    <source>
        <dbReference type="ARBA" id="ARBA00022679"/>
    </source>
</evidence>
<keyword evidence="5" id="KW-0547">Nucleotide-binding</keyword>
<evidence type="ECO:0000256" key="1">
    <source>
        <dbReference type="ARBA" id="ARBA00008513"/>
    </source>
</evidence>
<dbReference type="RefSeq" id="YP_001086452.2">
    <property type="nucleotide sequence ID" value="NC_009087.2"/>
</dbReference>
<dbReference type="SUPFAM" id="SSF56672">
    <property type="entry name" value="DNA/RNA polymerases"/>
    <property type="match status" value="1"/>
</dbReference>
<evidence type="ECO:0000259" key="15">
    <source>
        <dbReference type="PROSITE" id="PS51657"/>
    </source>
</evidence>
<dbReference type="PROSITE" id="PS51492">
    <property type="entry name" value="PEPTIDASE_C23"/>
    <property type="match status" value="1"/>
</dbReference>
<dbReference type="InterPro" id="IPR007094">
    <property type="entry name" value="RNA-dir_pol_PSvirus"/>
</dbReference>
<feature type="region of interest" description="Disordered" evidence="11">
    <location>
        <begin position="641"/>
        <end position="691"/>
    </location>
</feature>
<dbReference type="GeneID" id="4910898"/>
<organismHost>
    <name type="scientific">Gynura</name>
    <dbReference type="NCBI Taxonomy" id="109564"/>
</organismHost>
<dbReference type="SUPFAM" id="SSF52540">
    <property type="entry name" value="P-loop containing nucleoside triphosphate hydrolases"/>
    <property type="match status" value="1"/>
</dbReference>
<dbReference type="GO" id="GO:0008174">
    <property type="term" value="F:mRNA methyltransferase activity"/>
    <property type="evidence" value="ECO:0007669"/>
    <property type="project" value="UniProtKB-UniRule"/>
</dbReference>
<dbReference type="InterPro" id="IPR043502">
    <property type="entry name" value="DNA/RNA_pol_sf"/>
</dbReference>
<comment type="catalytic activity">
    <reaction evidence="10">
        <text>ATP + H2O = ADP + phosphate + H(+)</text>
        <dbReference type="Rhea" id="RHEA:13065"/>
        <dbReference type="ChEBI" id="CHEBI:15377"/>
        <dbReference type="ChEBI" id="CHEBI:15378"/>
        <dbReference type="ChEBI" id="CHEBI:30616"/>
        <dbReference type="ChEBI" id="CHEBI:43474"/>
        <dbReference type="ChEBI" id="CHEBI:456216"/>
        <dbReference type="EC" id="3.6.4.13"/>
    </reaction>
</comment>
<dbReference type="Pfam" id="PF13532">
    <property type="entry name" value="2OG-FeII_Oxy_2"/>
    <property type="match status" value="1"/>
</dbReference>
<dbReference type="PROSITE" id="PS51471">
    <property type="entry name" value="FE2OG_OXY"/>
    <property type="match status" value="1"/>
</dbReference>
<feature type="domain" description="(+)RNA virus helicase C-terminal" evidence="15">
    <location>
        <begin position="1228"/>
        <end position="1568"/>
    </location>
</feature>
<comment type="similarity">
    <text evidence="1">Belongs to the potexviruses/carlaviruses RNA replication protein family.</text>
</comment>
<dbReference type="Gene3D" id="2.60.120.590">
    <property type="entry name" value="Alpha-ketoglutarate-dependent dioxygenase AlkB-like"/>
    <property type="match status" value="1"/>
</dbReference>
<dbReference type="KEGG" id="vg:4910898"/>
<keyword evidence="7" id="KW-0347">Helicase</keyword>
<keyword evidence="2" id="KW-0696">RNA-directed RNA polymerase</keyword>
<dbReference type="SUPFAM" id="SSF51197">
    <property type="entry name" value="Clavaminate synthase-like"/>
    <property type="match status" value="1"/>
</dbReference>
<dbReference type="GO" id="GO:0016556">
    <property type="term" value="P:mRNA modification"/>
    <property type="evidence" value="ECO:0007669"/>
    <property type="project" value="InterPro"/>
</dbReference>
<evidence type="ECO:0000256" key="2">
    <source>
        <dbReference type="ARBA" id="ARBA00022484"/>
    </source>
</evidence>
<dbReference type="InterPro" id="IPR008041">
    <property type="entry name" value="Peptidase_C23"/>
</dbReference>
<feature type="compositionally biased region" description="Acidic residues" evidence="11">
    <location>
        <begin position="920"/>
        <end position="929"/>
    </location>
</feature>
<reference evidence="17 18" key="1">
    <citation type="journal article" date="2011" name="Arch. Virol.">
        <title>Genomic sequence analysis of four new chrysanthemum virus B isolates: evidence of RNA recombination.</title>
        <authorList>
            <person name="Singh L."/>
            <person name="Hallan V."/>
            <person name="Martin D.P."/>
            <person name="Ram R."/>
            <person name="Zaidi A.A."/>
        </authorList>
    </citation>
    <scope>NUCLEOTIDE SEQUENCE [LARGE SCALE GENOMIC DNA]</scope>
    <source>
        <strain evidence="17">Punjab</strain>
    </source>
</reference>